<gene>
    <name evidence="1" type="ORF">FSB_LOCUS44620</name>
</gene>
<proteinExistence type="predicted"/>
<name>A0A2N9HX98_FAGSY</name>
<protein>
    <submittedName>
        <fullName evidence="1">Uncharacterized protein</fullName>
    </submittedName>
</protein>
<dbReference type="AlphaFoldDB" id="A0A2N9HX98"/>
<evidence type="ECO:0000313" key="1">
    <source>
        <dbReference type="EMBL" id="SPD16738.1"/>
    </source>
</evidence>
<reference evidence="1" key="1">
    <citation type="submission" date="2018-02" db="EMBL/GenBank/DDBJ databases">
        <authorList>
            <person name="Cohen D.B."/>
            <person name="Kent A.D."/>
        </authorList>
    </citation>
    <scope>NUCLEOTIDE SEQUENCE</scope>
</reference>
<dbReference type="EMBL" id="OIVN01004334">
    <property type="protein sequence ID" value="SPD16738.1"/>
    <property type="molecule type" value="Genomic_DNA"/>
</dbReference>
<organism evidence="1">
    <name type="scientific">Fagus sylvatica</name>
    <name type="common">Beechnut</name>
    <dbReference type="NCBI Taxonomy" id="28930"/>
    <lineage>
        <taxon>Eukaryota</taxon>
        <taxon>Viridiplantae</taxon>
        <taxon>Streptophyta</taxon>
        <taxon>Embryophyta</taxon>
        <taxon>Tracheophyta</taxon>
        <taxon>Spermatophyta</taxon>
        <taxon>Magnoliopsida</taxon>
        <taxon>eudicotyledons</taxon>
        <taxon>Gunneridae</taxon>
        <taxon>Pentapetalae</taxon>
        <taxon>rosids</taxon>
        <taxon>fabids</taxon>
        <taxon>Fagales</taxon>
        <taxon>Fagaceae</taxon>
        <taxon>Fagus</taxon>
    </lineage>
</organism>
<accession>A0A2N9HX98</accession>
<sequence length="163" mass="18409">MTSNGNQGPVPWIKRLDMVRLTSPVACKKGGADQGSTIIMELKRFGELKVFLVHRRPTGSVPWTAVGFVFLELLKSDLICGGRRDFRPFMRMEMVLIWAAMGDFLVFSALPHLLRHPLRHWTQLVPPQIVFLVTEFAVDRWTTRRGPLGGVEDQLSSTFLGFG</sequence>